<dbReference type="SUPFAM" id="SSF51419">
    <property type="entry name" value="PLP-binding barrel"/>
    <property type="match status" value="1"/>
</dbReference>
<dbReference type="GO" id="GO:0036088">
    <property type="term" value="P:D-serine catabolic process"/>
    <property type="evidence" value="ECO:0007669"/>
    <property type="project" value="TreeGrafter"/>
</dbReference>
<organism evidence="2 3">
    <name type="scientific">Nitrospirillum amazonense</name>
    <dbReference type="NCBI Taxonomy" id="28077"/>
    <lineage>
        <taxon>Bacteria</taxon>
        <taxon>Pseudomonadati</taxon>
        <taxon>Pseudomonadota</taxon>
        <taxon>Alphaproteobacteria</taxon>
        <taxon>Rhodospirillales</taxon>
        <taxon>Azospirillaceae</taxon>
        <taxon>Nitrospirillum</taxon>
    </lineage>
</organism>
<feature type="domain" description="Alanine racemase N-terminal" evidence="1">
    <location>
        <begin position="65"/>
        <end position="301"/>
    </location>
</feature>
<dbReference type="EMBL" id="VITR01000005">
    <property type="protein sequence ID" value="TWB43430.1"/>
    <property type="molecule type" value="Genomic_DNA"/>
</dbReference>
<evidence type="ECO:0000259" key="1">
    <source>
        <dbReference type="Pfam" id="PF01168"/>
    </source>
</evidence>
<dbReference type="RefSeq" id="WP_145731751.1">
    <property type="nucleotide sequence ID" value="NZ_VITR01000005.1"/>
</dbReference>
<gene>
    <name evidence="2" type="ORF">FBZ90_105243</name>
</gene>
<dbReference type="Pfam" id="PF01168">
    <property type="entry name" value="Ala_racemase_N"/>
    <property type="match status" value="1"/>
</dbReference>
<dbReference type="Proteomes" id="UP000315751">
    <property type="component" value="Unassembled WGS sequence"/>
</dbReference>
<reference evidence="2 3" key="1">
    <citation type="submission" date="2019-06" db="EMBL/GenBank/DDBJ databases">
        <title>Genomic Encyclopedia of Type Strains, Phase IV (KMG-V): Genome sequencing to study the core and pangenomes of soil and plant-associated prokaryotes.</title>
        <authorList>
            <person name="Whitman W."/>
        </authorList>
    </citation>
    <scope>NUCLEOTIDE SEQUENCE [LARGE SCALE GENOMIC DNA]</scope>
    <source>
        <strain evidence="2 3">BR 11622</strain>
    </source>
</reference>
<dbReference type="InterPro" id="IPR006311">
    <property type="entry name" value="TAT_signal"/>
</dbReference>
<dbReference type="AlphaFoldDB" id="A0A560HDF3"/>
<keyword evidence="3" id="KW-1185">Reference proteome</keyword>
<dbReference type="Gene3D" id="3.20.20.10">
    <property type="entry name" value="Alanine racemase"/>
    <property type="match status" value="1"/>
</dbReference>
<protein>
    <submittedName>
        <fullName evidence="2">D-serine deaminase-like pyridoxal phosphate-dependent protein</fullName>
    </submittedName>
</protein>
<dbReference type="InterPro" id="IPR029066">
    <property type="entry name" value="PLP-binding_barrel"/>
</dbReference>
<comment type="caution">
    <text evidence="2">The sequence shown here is derived from an EMBL/GenBank/DDBJ whole genome shotgun (WGS) entry which is preliminary data.</text>
</comment>
<dbReference type="PANTHER" id="PTHR28004">
    <property type="entry name" value="ZGC:162816-RELATED"/>
    <property type="match status" value="1"/>
</dbReference>
<dbReference type="InterPro" id="IPR001608">
    <property type="entry name" value="Ala_racemase_N"/>
</dbReference>
<dbReference type="PANTHER" id="PTHR28004:SF2">
    <property type="entry name" value="D-SERINE DEHYDRATASE"/>
    <property type="match status" value="1"/>
</dbReference>
<dbReference type="GO" id="GO:0008721">
    <property type="term" value="F:D-serine ammonia-lyase activity"/>
    <property type="evidence" value="ECO:0007669"/>
    <property type="project" value="TreeGrafter"/>
</dbReference>
<dbReference type="OrthoDB" id="339576at2"/>
<sequence length="437" mass="46156">MRDDYGRRPSRRRVLAGGVAGAAVVGAGALAWPAGDHGGGHDAYFTGLSAALTKAGVAQPVLVVDTTRLDANIKAVSDTLGKAGGQAGGQPKGLRIVVKSLPCHDLMDRVAAGLKTKRYMVFNQPMLVEMGARVPDADMLMGKPLPVAAAAAYYDTLGAQAPGPQWLIDTPERLAQYTAMAKARGVALSVNFEIDVGLHRGGLTDPRDLAALLATLDPAVTACGLMGYDPHVAKMPGIFDMRGKALAQAKDLYARMAAVLREKAPLKDGQAPYTFNTAGSPTYALHTDDPVATEVAVGSAFVKPTDFDIDTLAHHQPACFIATPVLKVEEPALIPGLEGLAGIAAFFDPNTARAFFVQGGHWLANPVSPPGLRLSGLYGRSSNQERWSGSRRVPLKPDDWVFLRPSQSEAVLLQFGPLLAYDGAAITGRWPVFEMSA</sequence>
<proteinExistence type="predicted"/>
<evidence type="ECO:0000313" key="3">
    <source>
        <dbReference type="Proteomes" id="UP000315751"/>
    </source>
</evidence>
<evidence type="ECO:0000313" key="2">
    <source>
        <dbReference type="EMBL" id="TWB43430.1"/>
    </source>
</evidence>
<accession>A0A560HDF3</accession>
<name>A0A560HDF3_9PROT</name>
<dbReference type="PROSITE" id="PS51318">
    <property type="entry name" value="TAT"/>
    <property type="match status" value="1"/>
</dbReference>
<dbReference type="InterPro" id="IPR051466">
    <property type="entry name" value="D-amino_acid_metab_enzyme"/>
</dbReference>